<reference evidence="3 4" key="1">
    <citation type="submission" date="2017-06" db="EMBL/GenBank/DDBJ databases">
        <authorList>
            <person name="Kim H.J."/>
            <person name="Triplett B.A."/>
        </authorList>
    </citation>
    <scope>NUCLEOTIDE SEQUENCE [LARGE SCALE GENOMIC DNA]</scope>
    <source>
        <strain evidence="3 4">DSM 44715</strain>
    </source>
</reference>
<feature type="domain" description="Transposase IS110-like N-terminal" evidence="1">
    <location>
        <begin position="17"/>
        <end position="161"/>
    </location>
</feature>
<evidence type="ECO:0000259" key="1">
    <source>
        <dbReference type="Pfam" id="PF01548"/>
    </source>
</evidence>
<sequence>MTPITPDDAAIGEVAGGVDTHADTHTAAVLDPVGRILGTAQFPADQAGYTALLDWMGTFGRLGRVGVEGTGVYGAGLARLLHDTGVQVIEVDRPDRRTRRFQGKSDPIDAVAAARTALAGERTGVPKRRDGRVEALRNLRVARRSAIDQRADAQRQIRALIVTAPDELRTRLRGLPARELITACAALRPDPADAASPETAAEIALRFLARRHQHLTAEITELDELLQPLVAAINPELVAANGVGTDVAGQLLVTAGQNHDRLRSEAAFAMLCGAAPIPASSGRTHRHRLNRGGDRNANAALYRVVICRLRWDPRTRAYAERRTKEGMSKKEIIRCLKRYVARELYQIITTNDLRLAA</sequence>
<dbReference type="Pfam" id="PF01548">
    <property type="entry name" value="DEDD_Tnp_IS110"/>
    <property type="match status" value="1"/>
</dbReference>
<feature type="domain" description="Transposase IS116/IS110/IS902 C-terminal" evidence="2">
    <location>
        <begin position="241"/>
        <end position="319"/>
    </location>
</feature>
<dbReference type="Proteomes" id="UP000198318">
    <property type="component" value="Unassembled WGS sequence"/>
</dbReference>
<dbReference type="PANTHER" id="PTHR33055">
    <property type="entry name" value="TRANSPOSASE FOR INSERTION SEQUENCE ELEMENT IS1111A"/>
    <property type="match status" value="1"/>
</dbReference>
<name>A0A239P9I8_9ACTN</name>
<evidence type="ECO:0000313" key="4">
    <source>
        <dbReference type="Proteomes" id="UP000198318"/>
    </source>
</evidence>
<proteinExistence type="predicted"/>
<keyword evidence="4" id="KW-1185">Reference proteome</keyword>
<dbReference type="GO" id="GO:0004803">
    <property type="term" value="F:transposase activity"/>
    <property type="evidence" value="ECO:0007669"/>
    <property type="project" value="InterPro"/>
</dbReference>
<dbReference type="RefSeq" id="WP_089331240.1">
    <property type="nucleotide sequence ID" value="NZ_FZOR01000117.1"/>
</dbReference>
<dbReference type="InterPro" id="IPR047650">
    <property type="entry name" value="Transpos_IS110"/>
</dbReference>
<dbReference type="EMBL" id="FZOR01000117">
    <property type="protein sequence ID" value="SNT63602.1"/>
    <property type="molecule type" value="Genomic_DNA"/>
</dbReference>
<evidence type="ECO:0000313" key="3">
    <source>
        <dbReference type="EMBL" id="SNT63602.1"/>
    </source>
</evidence>
<protein>
    <submittedName>
        <fullName evidence="3">Transposase</fullName>
    </submittedName>
</protein>
<dbReference type="NCBIfam" id="NF033542">
    <property type="entry name" value="transpos_IS110"/>
    <property type="match status" value="1"/>
</dbReference>
<evidence type="ECO:0000259" key="2">
    <source>
        <dbReference type="Pfam" id="PF02371"/>
    </source>
</evidence>
<gene>
    <name evidence="3" type="ORF">SAMN05443665_11171</name>
</gene>
<dbReference type="PANTHER" id="PTHR33055:SF16">
    <property type="entry name" value="TRANSPOSASE FOR INSERTION SEQUENCE ELEMENT IS1547"/>
    <property type="match status" value="1"/>
</dbReference>
<dbReference type="OrthoDB" id="4337860at2"/>
<dbReference type="AlphaFoldDB" id="A0A239P9I8"/>
<organism evidence="3 4">
    <name type="scientific">Actinomadura meyerae</name>
    <dbReference type="NCBI Taxonomy" id="240840"/>
    <lineage>
        <taxon>Bacteria</taxon>
        <taxon>Bacillati</taxon>
        <taxon>Actinomycetota</taxon>
        <taxon>Actinomycetes</taxon>
        <taxon>Streptosporangiales</taxon>
        <taxon>Thermomonosporaceae</taxon>
        <taxon>Actinomadura</taxon>
    </lineage>
</organism>
<dbReference type="Pfam" id="PF02371">
    <property type="entry name" value="Transposase_20"/>
    <property type="match status" value="1"/>
</dbReference>
<dbReference type="GO" id="GO:0003677">
    <property type="term" value="F:DNA binding"/>
    <property type="evidence" value="ECO:0007669"/>
    <property type="project" value="InterPro"/>
</dbReference>
<dbReference type="GO" id="GO:0006313">
    <property type="term" value="P:DNA transposition"/>
    <property type="evidence" value="ECO:0007669"/>
    <property type="project" value="InterPro"/>
</dbReference>
<dbReference type="InterPro" id="IPR003346">
    <property type="entry name" value="Transposase_20"/>
</dbReference>
<dbReference type="InterPro" id="IPR002525">
    <property type="entry name" value="Transp_IS110-like_N"/>
</dbReference>
<accession>A0A239P9I8</accession>